<dbReference type="InterPro" id="IPR036942">
    <property type="entry name" value="Beta-barrel_TonB_sf"/>
</dbReference>
<feature type="chain" id="PRO_5045956409" evidence="9">
    <location>
        <begin position="24"/>
        <end position="1033"/>
    </location>
</feature>
<evidence type="ECO:0000256" key="4">
    <source>
        <dbReference type="ARBA" id="ARBA00022692"/>
    </source>
</evidence>
<dbReference type="InterPro" id="IPR039426">
    <property type="entry name" value="TonB-dep_rcpt-like"/>
</dbReference>
<comment type="caution">
    <text evidence="11">The sequence shown here is derived from an EMBL/GenBank/DDBJ whole genome shotgun (WGS) entry which is preliminary data.</text>
</comment>
<dbReference type="NCBIfam" id="TIGR04057">
    <property type="entry name" value="SusC_RagA_signa"/>
    <property type="match status" value="1"/>
</dbReference>
<evidence type="ECO:0000256" key="8">
    <source>
        <dbReference type="SAM" id="MobiDB-lite"/>
    </source>
</evidence>
<keyword evidence="2 7" id="KW-0813">Transport</keyword>
<sequence>MKINRIKFLLPFLCACLSLVANAQMNVTGTVVDANGERLPGVSILLKGTNTGTMTDMNGKFSIQVPSSDAILRFSYLGYESRHVKVDTKKMMNIVMKEQSTALDEVVVVGYQEVRRKDLTGSVAKANINDMLKTPITRFDQALAGRIAGVQVSSGEGGPGASFNIVVRGNNSLTQSNSPLFVIDGFPVEDAGAASINPADIESLDVLKDASATAIYGARGANGVVIITTKKGKIGKPVITYNGSVSLERLNNKLDLMDAYEFVRLQEELYSPSEMLEKYFSEGRTLESYRNIPDQYDWQDEVFRTAISTNHYLSISGGTADTRYNSSLSYVNQNGIIINSAYTRFQGRFSLDQRINSKLKINLNANYSRGITSGSSPSAASSSASSSFMYSVWGYRPVTYDGTDLRTALWDPDVNTANDYRFNPILSVRNEYRKNTQDDLVGNAFAEYTFIKGLKLKVSGGYRLKKRLNEAFNGSKTRYGNASRSEGVNASVRNYDDHGWLNENVLSYSKYINKKHNISALAGMTFQGNYSNMFRSDVQQIAHESLGMAGMDSGLPKLIESSIGENKLMSYLARFNYAFESKYYLTASFRADGSSKFSPKNRWGYFPSASVAWNFDKENFLKGIDWLNNGKLRLSWGQTGNNRVSDYAYMGSITPSMTYEYPFGETYYPGFRLTAIENPNLKWETTDQTNLGIDLSFLGERINFTADLYHKLTRNLLLYADLPYTTGFSKAYLNIGKMANRGIELTLETVNIKNRDFTWTSNFNISFNRSEVKELSGNQETLLSTVTFDNAYKTPSYIAKVGKPLGLMYGYIYEGTYKPEDFENGVLKSDIPTNGSERNMIHPGDARYKDINGDNKVDEKDQTIIGRGEPIHVGGFTNNFTYKNFDLNIFFTWSYGNDILNANRLIFENSLTKKETNMFASYADRWTPQNPQSNIPRAGDNSPRVFSSRVIEDGSYLRLKSVALGYTLPRKIARRCSLESARIFITGENLWTWTSYTGYDPEVSVRNSALTPGFDFSAYPRAYNFSLGVNLSF</sequence>
<keyword evidence="9" id="KW-0732">Signal</keyword>
<evidence type="ECO:0000313" key="11">
    <source>
        <dbReference type="EMBL" id="MCP9612527.1"/>
    </source>
</evidence>
<dbReference type="Proteomes" id="UP001205603">
    <property type="component" value="Unassembled WGS sequence"/>
</dbReference>
<proteinExistence type="inferred from homology"/>
<evidence type="ECO:0000256" key="9">
    <source>
        <dbReference type="SAM" id="SignalP"/>
    </source>
</evidence>
<evidence type="ECO:0000256" key="1">
    <source>
        <dbReference type="ARBA" id="ARBA00004571"/>
    </source>
</evidence>
<evidence type="ECO:0000256" key="5">
    <source>
        <dbReference type="ARBA" id="ARBA00023136"/>
    </source>
</evidence>
<dbReference type="Gene3D" id="2.40.170.20">
    <property type="entry name" value="TonB-dependent receptor, beta-barrel domain"/>
    <property type="match status" value="1"/>
</dbReference>
<dbReference type="SUPFAM" id="SSF49464">
    <property type="entry name" value="Carboxypeptidase regulatory domain-like"/>
    <property type="match status" value="1"/>
</dbReference>
<feature type="signal peptide" evidence="9">
    <location>
        <begin position="1"/>
        <end position="23"/>
    </location>
</feature>
<dbReference type="InterPro" id="IPR037066">
    <property type="entry name" value="Plug_dom_sf"/>
</dbReference>
<keyword evidence="6 7" id="KW-0998">Cell outer membrane</keyword>
<comment type="similarity">
    <text evidence="7">Belongs to the TonB-dependent receptor family.</text>
</comment>
<dbReference type="EMBL" id="JANDHW010000010">
    <property type="protein sequence ID" value="MCP9612527.1"/>
    <property type="molecule type" value="Genomic_DNA"/>
</dbReference>
<feature type="region of interest" description="Disordered" evidence="8">
    <location>
        <begin position="834"/>
        <end position="853"/>
    </location>
</feature>
<dbReference type="Gene3D" id="2.60.40.1120">
    <property type="entry name" value="Carboxypeptidase-like, regulatory domain"/>
    <property type="match status" value="1"/>
</dbReference>
<reference evidence="11 12" key="1">
    <citation type="submission" date="2022-07" db="EMBL/GenBank/DDBJ databases">
        <title>Fecal culturing of patients with breast cancer.</title>
        <authorList>
            <person name="Teng N.M.Y."/>
            <person name="Kiu R."/>
            <person name="Evans R."/>
            <person name="Baker D.J."/>
            <person name="Zenner C."/>
            <person name="Robinson S.D."/>
            <person name="Hall L.J."/>
        </authorList>
    </citation>
    <scope>NUCLEOTIDE SEQUENCE [LARGE SCALE GENOMIC DNA]</scope>
    <source>
        <strain evidence="11 12">LH1063</strain>
    </source>
</reference>
<keyword evidence="11" id="KW-0675">Receptor</keyword>
<organism evidence="11 12">
    <name type="scientific">Coprobacter tertius</name>
    <dbReference type="NCBI Taxonomy" id="2944915"/>
    <lineage>
        <taxon>Bacteria</taxon>
        <taxon>Pseudomonadati</taxon>
        <taxon>Bacteroidota</taxon>
        <taxon>Bacteroidia</taxon>
        <taxon>Bacteroidales</taxon>
        <taxon>Barnesiellaceae</taxon>
        <taxon>Coprobacter</taxon>
    </lineage>
</organism>
<keyword evidence="3 7" id="KW-1134">Transmembrane beta strand</keyword>
<dbReference type="InterPro" id="IPR012910">
    <property type="entry name" value="Plug_dom"/>
</dbReference>
<evidence type="ECO:0000256" key="2">
    <source>
        <dbReference type="ARBA" id="ARBA00022448"/>
    </source>
</evidence>
<evidence type="ECO:0000259" key="10">
    <source>
        <dbReference type="Pfam" id="PF07715"/>
    </source>
</evidence>
<evidence type="ECO:0000313" key="12">
    <source>
        <dbReference type="Proteomes" id="UP001205603"/>
    </source>
</evidence>
<dbReference type="InterPro" id="IPR023997">
    <property type="entry name" value="TonB-dep_OMP_SusC/RagA_CS"/>
</dbReference>
<feature type="domain" description="TonB-dependent receptor plug" evidence="10">
    <location>
        <begin position="117"/>
        <end position="224"/>
    </location>
</feature>
<dbReference type="SUPFAM" id="SSF56935">
    <property type="entry name" value="Porins"/>
    <property type="match status" value="1"/>
</dbReference>
<dbReference type="Pfam" id="PF13715">
    <property type="entry name" value="CarbopepD_reg_2"/>
    <property type="match status" value="1"/>
</dbReference>
<comment type="subcellular location">
    <subcellularLocation>
        <location evidence="1 7">Cell outer membrane</location>
        <topology evidence="1 7">Multi-pass membrane protein</topology>
    </subcellularLocation>
</comment>
<accession>A0ABT1MIS7</accession>
<feature type="compositionally biased region" description="Basic and acidic residues" evidence="8">
    <location>
        <begin position="844"/>
        <end position="853"/>
    </location>
</feature>
<evidence type="ECO:0000256" key="3">
    <source>
        <dbReference type="ARBA" id="ARBA00022452"/>
    </source>
</evidence>
<protein>
    <submittedName>
        <fullName evidence="11">TonB-dependent receptor</fullName>
    </submittedName>
</protein>
<keyword evidence="5 7" id="KW-0472">Membrane</keyword>
<keyword evidence="12" id="KW-1185">Reference proteome</keyword>
<evidence type="ECO:0000256" key="7">
    <source>
        <dbReference type="PROSITE-ProRule" id="PRU01360"/>
    </source>
</evidence>
<dbReference type="InterPro" id="IPR023996">
    <property type="entry name" value="TonB-dep_OMP_SusC/RagA"/>
</dbReference>
<keyword evidence="4 7" id="KW-0812">Transmembrane</keyword>
<dbReference type="Pfam" id="PF07715">
    <property type="entry name" value="Plug"/>
    <property type="match status" value="1"/>
</dbReference>
<gene>
    <name evidence="11" type="ORF">NMU02_10530</name>
</gene>
<evidence type="ECO:0000256" key="6">
    <source>
        <dbReference type="ARBA" id="ARBA00023237"/>
    </source>
</evidence>
<dbReference type="InterPro" id="IPR008969">
    <property type="entry name" value="CarboxyPept-like_regulatory"/>
</dbReference>
<dbReference type="PROSITE" id="PS52016">
    <property type="entry name" value="TONB_DEPENDENT_REC_3"/>
    <property type="match status" value="1"/>
</dbReference>
<dbReference type="NCBIfam" id="TIGR04056">
    <property type="entry name" value="OMP_RagA_SusC"/>
    <property type="match status" value="1"/>
</dbReference>
<dbReference type="Gene3D" id="2.170.130.10">
    <property type="entry name" value="TonB-dependent receptor, plug domain"/>
    <property type="match status" value="1"/>
</dbReference>
<name>A0ABT1MIS7_9BACT</name>